<dbReference type="STRING" id="1280946.HY29_01510"/>
<dbReference type="InterPro" id="IPR038607">
    <property type="entry name" value="PhoD-like_sf"/>
</dbReference>
<dbReference type="Proteomes" id="UP000027037">
    <property type="component" value="Unassembled WGS sequence"/>
</dbReference>
<dbReference type="SUPFAM" id="SSF56300">
    <property type="entry name" value="Metallo-dependent phosphatases"/>
    <property type="match status" value="1"/>
</dbReference>
<feature type="chain" id="PRO_5001618159" description="Alkaline phosphatase" evidence="1">
    <location>
        <begin position="24"/>
        <end position="511"/>
    </location>
</feature>
<protein>
    <recommendedName>
        <fullName evidence="6">Alkaline phosphatase</fullName>
    </recommendedName>
</protein>
<evidence type="ECO:0000313" key="5">
    <source>
        <dbReference type="Proteomes" id="UP000027037"/>
    </source>
</evidence>
<keyword evidence="1" id="KW-0732">Signal</keyword>
<organism evidence="4 5">
    <name type="scientific">Hyphomonas beringensis</name>
    <dbReference type="NCBI Taxonomy" id="1280946"/>
    <lineage>
        <taxon>Bacteria</taxon>
        <taxon>Pseudomonadati</taxon>
        <taxon>Pseudomonadota</taxon>
        <taxon>Alphaproteobacteria</taxon>
        <taxon>Hyphomonadales</taxon>
        <taxon>Hyphomonadaceae</taxon>
        <taxon>Hyphomonas</taxon>
    </lineage>
</organism>
<dbReference type="PANTHER" id="PTHR43606:SF2">
    <property type="entry name" value="ALKALINE PHOSPHATASE FAMILY PROTEIN (AFU_ORTHOLOGUE AFUA_5G03860)"/>
    <property type="match status" value="1"/>
</dbReference>
<evidence type="ECO:0000256" key="1">
    <source>
        <dbReference type="SAM" id="SignalP"/>
    </source>
</evidence>
<dbReference type="RefSeq" id="WP_034794636.1">
    <property type="nucleotide sequence ID" value="NZ_AWFF01000032.1"/>
</dbReference>
<dbReference type="Gene3D" id="3.60.21.70">
    <property type="entry name" value="PhoD-like phosphatase"/>
    <property type="match status" value="1"/>
</dbReference>
<proteinExistence type="predicted"/>
<keyword evidence="5" id="KW-1185">Reference proteome</keyword>
<accession>A0A062UB06</accession>
<feature type="domain" description="Phospholipase D N-terminal" evidence="3">
    <location>
        <begin position="32"/>
        <end position="127"/>
    </location>
</feature>
<dbReference type="EMBL" id="AWFF01000032">
    <property type="protein sequence ID" value="KCZ54908.1"/>
    <property type="molecule type" value="Genomic_DNA"/>
</dbReference>
<dbReference type="CDD" id="cd07389">
    <property type="entry name" value="MPP_PhoD"/>
    <property type="match status" value="1"/>
</dbReference>
<evidence type="ECO:0000259" key="3">
    <source>
        <dbReference type="Pfam" id="PF16655"/>
    </source>
</evidence>
<reference evidence="4 5" key="1">
    <citation type="journal article" date="2014" name="Antonie Van Leeuwenhoek">
        <title>Hyphomonas beringensis sp. nov. and Hyphomonas chukchiensis sp. nov., isolated from surface seawater of the Bering Sea and Chukchi Sea.</title>
        <authorList>
            <person name="Li C."/>
            <person name="Lai Q."/>
            <person name="Li G."/>
            <person name="Dong C."/>
            <person name="Wang J."/>
            <person name="Liao Y."/>
            <person name="Shao Z."/>
        </authorList>
    </citation>
    <scope>NUCLEOTIDE SEQUENCE [LARGE SCALE GENOMIC DNA]</scope>
    <source>
        <strain evidence="4 5">25B14_1</strain>
    </source>
</reference>
<dbReference type="InterPro" id="IPR018946">
    <property type="entry name" value="PhoD-like_MPP"/>
</dbReference>
<dbReference type="Pfam" id="PF16655">
    <property type="entry name" value="PhoD_N"/>
    <property type="match status" value="1"/>
</dbReference>
<feature type="domain" description="PhoD-like phosphatase metallophosphatase" evidence="2">
    <location>
        <begin position="138"/>
        <end position="486"/>
    </location>
</feature>
<evidence type="ECO:0008006" key="6">
    <source>
        <dbReference type="Google" id="ProtNLM"/>
    </source>
</evidence>
<dbReference type="Pfam" id="PF09423">
    <property type="entry name" value="PhoD"/>
    <property type="match status" value="1"/>
</dbReference>
<feature type="signal peptide" evidence="1">
    <location>
        <begin position="1"/>
        <end position="23"/>
    </location>
</feature>
<dbReference type="AlphaFoldDB" id="A0A062UB06"/>
<dbReference type="InterPro" id="IPR052900">
    <property type="entry name" value="Phospholipid_Metab_Enz"/>
</dbReference>
<comment type="caution">
    <text evidence="4">The sequence shown here is derived from an EMBL/GenBank/DDBJ whole genome shotgun (WGS) entry which is preliminary data.</text>
</comment>
<name>A0A062UB06_9PROT</name>
<dbReference type="InterPro" id="IPR029052">
    <property type="entry name" value="Metallo-depent_PP-like"/>
</dbReference>
<dbReference type="OrthoDB" id="327733at2"/>
<dbReference type="PATRIC" id="fig|1280946.3.peg.1374"/>
<evidence type="ECO:0000313" key="4">
    <source>
        <dbReference type="EMBL" id="KCZ54908.1"/>
    </source>
</evidence>
<dbReference type="eggNOG" id="COG3540">
    <property type="taxonomic scope" value="Bacteria"/>
</dbReference>
<dbReference type="PANTHER" id="PTHR43606">
    <property type="entry name" value="PHOSPHATASE, PUTATIVE (AFU_ORTHOLOGUE AFUA_6G08710)-RELATED"/>
    <property type="match status" value="1"/>
</dbReference>
<evidence type="ECO:0000259" key="2">
    <source>
        <dbReference type="Pfam" id="PF09423"/>
    </source>
</evidence>
<dbReference type="InterPro" id="IPR032093">
    <property type="entry name" value="PhoD_N"/>
</dbReference>
<dbReference type="Gene3D" id="2.60.40.380">
    <property type="entry name" value="Purple acid phosphatase-like, N-terminal"/>
    <property type="match status" value="1"/>
</dbReference>
<gene>
    <name evidence="4" type="ORF">HY29_01510</name>
</gene>
<sequence length="511" mass="57481">MFSRRLFLASSGAALWVPKLALAQSTKPHFTLGVASGSPHPDSVILWTRLAPEPLKGGGMPEGIAQVRYRVCSDAAMRKTLQDGVVETSGDKAHSVHVKVKGLQPGREYFYQFYFGDEESPVGRTRTSNPADASAKIALASCQHYETGNYAAYRDMADWSPDCVVHVGDYIYEGGISPLGARMMDVGGGERRLFEIVRQHNSGEITSLWDYRNRYALYRSDPHLQAAHAAAPWIVAMDDHEVDNNWAADIPQDPEKQTPLEFQVRKYAAFKAYYEHMPIEQPPVLKNMKPALQLYNKYRFGPAQVHLLDTRQFRSDQACGDGRKPYCEDALDPNRTMLGHEQEAWLTRELKRSEANFNVIATQIWFTSYRYTEAPEEPVTNMDSWDGYPAARDRLSSVLARHDVSNPVFLTGDWHTAMASTLRENQFDPSSRRIGHELVGSSIASFCPWARDMEIVRDANPHVSYLNGKKRGYLRASFTGDTCRGEFRVVEDSGRADSPVTTDLDVTTKDL</sequence>